<organism evidence="2">
    <name type="scientific">Streptomyces sp. NBC_00008</name>
    <dbReference type="NCBI Taxonomy" id="2903610"/>
    <lineage>
        <taxon>Bacteria</taxon>
        <taxon>Bacillati</taxon>
        <taxon>Actinomycetota</taxon>
        <taxon>Actinomycetes</taxon>
        <taxon>Kitasatosporales</taxon>
        <taxon>Streptomycetaceae</taxon>
        <taxon>Streptomyces</taxon>
    </lineage>
</organism>
<evidence type="ECO:0000313" key="2">
    <source>
        <dbReference type="EMBL" id="WTW71866.1"/>
    </source>
</evidence>
<protein>
    <submittedName>
        <fullName evidence="2">DUF397 domain-containing protein</fullName>
    </submittedName>
</protein>
<feature type="domain" description="DUF397" evidence="1">
    <location>
        <begin position="7"/>
        <end position="62"/>
    </location>
</feature>
<sequence length="69" mass="7169">MTTESPQWFKSSYSNNGGTCVEWAPAQASATGIVPVRDSKDLRGPVLGIPAHAFTSFVAGVKAGKFGAI</sequence>
<evidence type="ECO:0000259" key="1">
    <source>
        <dbReference type="Pfam" id="PF04149"/>
    </source>
</evidence>
<reference evidence="2" key="1">
    <citation type="submission" date="2022-10" db="EMBL/GenBank/DDBJ databases">
        <title>The complete genomes of actinobacterial strains from the NBC collection.</title>
        <authorList>
            <person name="Joergensen T.S."/>
            <person name="Alvarez Arevalo M."/>
            <person name="Sterndorff E.B."/>
            <person name="Faurdal D."/>
            <person name="Vuksanovic O."/>
            <person name="Mourched A.-S."/>
            <person name="Charusanti P."/>
            <person name="Shaw S."/>
            <person name="Blin K."/>
            <person name="Weber T."/>
        </authorList>
    </citation>
    <scope>NUCLEOTIDE SEQUENCE</scope>
    <source>
        <strain evidence="2">NBC_00008</strain>
    </source>
</reference>
<dbReference type="EMBL" id="CP108313">
    <property type="protein sequence ID" value="WTW71866.1"/>
    <property type="molecule type" value="Genomic_DNA"/>
</dbReference>
<dbReference type="AlphaFoldDB" id="A0AAU2VWY3"/>
<name>A0AAU2VWY3_9ACTN</name>
<dbReference type="Pfam" id="PF04149">
    <property type="entry name" value="DUF397"/>
    <property type="match status" value="1"/>
</dbReference>
<gene>
    <name evidence="2" type="ORF">OG398_28220</name>
</gene>
<accession>A0AAU2VWY3</accession>
<proteinExistence type="predicted"/>
<dbReference type="InterPro" id="IPR007278">
    <property type="entry name" value="DUF397"/>
</dbReference>